<dbReference type="SUPFAM" id="SSF111369">
    <property type="entry name" value="HlyD-like secretion proteins"/>
    <property type="match status" value="1"/>
</dbReference>
<feature type="coiled-coil region" evidence="3">
    <location>
        <begin position="253"/>
        <end position="287"/>
    </location>
</feature>
<dbReference type="Gene3D" id="2.40.30.170">
    <property type="match status" value="1"/>
</dbReference>
<organism evidence="6 7">
    <name type="scientific">Algisphaera agarilytica</name>
    <dbReference type="NCBI Taxonomy" id="1385975"/>
    <lineage>
        <taxon>Bacteria</taxon>
        <taxon>Pseudomonadati</taxon>
        <taxon>Planctomycetota</taxon>
        <taxon>Phycisphaerae</taxon>
        <taxon>Phycisphaerales</taxon>
        <taxon>Phycisphaeraceae</taxon>
        <taxon>Algisphaera</taxon>
    </lineage>
</organism>
<dbReference type="Gene3D" id="2.40.50.100">
    <property type="match status" value="1"/>
</dbReference>
<accession>A0A7X0H8H3</accession>
<keyword evidence="4" id="KW-0472">Membrane</keyword>
<comment type="caution">
    <text evidence="6">The sequence shown here is derived from an EMBL/GenBank/DDBJ whole genome shotgun (WGS) entry which is preliminary data.</text>
</comment>
<feature type="transmembrane region" description="Helical" evidence="4">
    <location>
        <begin position="21"/>
        <end position="44"/>
    </location>
</feature>
<dbReference type="GO" id="GO:0030313">
    <property type="term" value="C:cell envelope"/>
    <property type="evidence" value="ECO:0007669"/>
    <property type="project" value="UniProtKB-SubCell"/>
</dbReference>
<dbReference type="AlphaFoldDB" id="A0A7X0H8H3"/>
<dbReference type="PANTHER" id="PTHR32347">
    <property type="entry name" value="EFFLUX SYSTEM COMPONENT YKNX-RELATED"/>
    <property type="match status" value="1"/>
</dbReference>
<gene>
    <name evidence="6" type="ORF">HNQ40_003031</name>
</gene>
<dbReference type="InterPro" id="IPR058627">
    <property type="entry name" value="MdtA-like_C"/>
</dbReference>
<evidence type="ECO:0000256" key="3">
    <source>
        <dbReference type="SAM" id="Coils"/>
    </source>
</evidence>
<dbReference type="RefSeq" id="WP_221435564.1">
    <property type="nucleotide sequence ID" value="NZ_JACHGY010000001.1"/>
</dbReference>
<evidence type="ECO:0000256" key="1">
    <source>
        <dbReference type="ARBA" id="ARBA00004196"/>
    </source>
</evidence>
<dbReference type="InterPro" id="IPR050465">
    <property type="entry name" value="UPF0194_transport"/>
</dbReference>
<sequence length="514" mass="57064">MNPRPHHSPPSFAAPTWRWGAARVGWLIGLAALVGIVVLTSVWFAGSDADNAVAAGREGEIDWYHVKPRSFELTVTESGDLDAAERIEIKSKVEGRPQIITLVEEGSEVKEGDVLVTLDSDELRTKIEEAALAVEKARTDEIFARRGLEIERNEARSRQSAADVELALAKLELARWQKGDVPQKRRELDLELQKAQRQVERTKRDHEISKALFAQKFISQNDLEDSEIAELEAADALLTAELNLSVYDQYTFQTEQQQKLSDVEQAESNLEREIAKNESEIARQEADLSSKTQTLMIRQEKLDKLKDQLSASTIISPQDGLVVYGTSVGRARYRSDPMAEGREVRFNETILFLPDIRQMVANLAIAEAYEPLVKVGQTVRVTVDARPGEVYEGVIDRTTPLTESGGWLNPGQREFTARVMLPADLEAELKPAMRCTGEIKVGQVDNALSIPVQAVFTEGDEHFCYVPAGSGRVKKQIIDIGRASETLVEVTTGLVSGDRVLLRNPLPGELLESD</sequence>
<evidence type="ECO:0000259" key="5">
    <source>
        <dbReference type="Pfam" id="PF25967"/>
    </source>
</evidence>
<dbReference type="Proteomes" id="UP000541810">
    <property type="component" value="Unassembled WGS sequence"/>
</dbReference>
<reference evidence="6 7" key="1">
    <citation type="submission" date="2020-08" db="EMBL/GenBank/DDBJ databases">
        <title>Genomic Encyclopedia of Type Strains, Phase IV (KMG-IV): sequencing the most valuable type-strain genomes for metagenomic binning, comparative biology and taxonomic classification.</title>
        <authorList>
            <person name="Goeker M."/>
        </authorList>
    </citation>
    <scope>NUCLEOTIDE SEQUENCE [LARGE SCALE GENOMIC DNA]</scope>
    <source>
        <strain evidence="6 7">DSM 103725</strain>
    </source>
</reference>
<evidence type="ECO:0000313" key="7">
    <source>
        <dbReference type="Proteomes" id="UP000541810"/>
    </source>
</evidence>
<keyword evidence="2 3" id="KW-0175">Coiled coil</keyword>
<name>A0A7X0H8H3_9BACT</name>
<dbReference type="EMBL" id="JACHGY010000001">
    <property type="protein sequence ID" value="MBB6431225.1"/>
    <property type="molecule type" value="Genomic_DNA"/>
</dbReference>
<dbReference type="PANTHER" id="PTHR32347:SF23">
    <property type="entry name" value="BLL5650 PROTEIN"/>
    <property type="match status" value="1"/>
</dbReference>
<dbReference type="Pfam" id="PF25967">
    <property type="entry name" value="RND-MFP_C"/>
    <property type="match status" value="1"/>
</dbReference>
<keyword evidence="4" id="KW-1133">Transmembrane helix</keyword>
<evidence type="ECO:0000313" key="6">
    <source>
        <dbReference type="EMBL" id="MBB6431225.1"/>
    </source>
</evidence>
<comment type="subcellular location">
    <subcellularLocation>
        <location evidence="1">Cell envelope</location>
    </subcellularLocation>
</comment>
<keyword evidence="4" id="KW-0812">Transmembrane</keyword>
<dbReference type="Gene3D" id="2.40.420.20">
    <property type="match status" value="1"/>
</dbReference>
<proteinExistence type="predicted"/>
<keyword evidence="7" id="KW-1185">Reference proteome</keyword>
<evidence type="ECO:0000256" key="4">
    <source>
        <dbReference type="SAM" id="Phobius"/>
    </source>
</evidence>
<feature type="coiled-coil region" evidence="3">
    <location>
        <begin position="185"/>
        <end position="212"/>
    </location>
</feature>
<feature type="domain" description="Multidrug resistance protein MdtA-like C-terminal permuted SH3" evidence="5">
    <location>
        <begin position="446"/>
        <end position="501"/>
    </location>
</feature>
<protein>
    <submittedName>
        <fullName evidence="6">Multidrug efflux pump subunit AcrA (Membrane-fusion protein)</fullName>
    </submittedName>
</protein>
<dbReference type="Gene3D" id="1.10.287.470">
    <property type="entry name" value="Helix hairpin bin"/>
    <property type="match status" value="1"/>
</dbReference>
<evidence type="ECO:0000256" key="2">
    <source>
        <dbReference type="ARBA" id="ARBA00023054"/>
    </source>
</evidence>